<feature type="region of interest" description="Disordered" evidence="1">
    <location>
        <begin position="156"/>
        <end position="193"/>
    </location>
</feature>
<evidence type="ECO:0008006" key="4">
    <source>
        <dbReference type="Google" id="ProtNLM"/>
    </source>
</evidence>
<dbReference type="Proteomes" id="UP000053259">
    <property type="component" value="Unassembled WGS sequence"/>
</dbReference>
<feature type="region of interest" description="Disordered" evidence="1">
    <location>
        <begin position="233"/>
        <end position="277"/>
    </location>
</feature>
<accession>A0A0D1YT98</accession>
<feature type="compositionally biased region" description="Basic and acidic residues" evidence="1">
    <location>
        <begin position="751"/>
        <end position="761"/>
    </location>
</feature>
<feature type="compositionally biased region" description="Polar residues" evidence="1">
    <location>
        <begin position="233"/>
        <end position="246"/>
    </location>
</feature>
<dbReference type="STRING" id="253628.A0A0D1YT98"/>
<feature type="compositionally biased region" description="Low complexity" evidence="1">
    <location>
        <begin position="1050"/>
        <end position="1065"/>
    </location>
</feature>
<feature type="region of interest" description="Disordered" evidence="1">
    <location>
        <begin position="985"/>
        <end position="1175"/>
    </location>
</feature>
<feature type="compositionally biased region" description="Polar residues" evidence="1">
    <location>
        <begin position="710"/>
        <end position="721"/>
    </location>
</feature>
<feature type="compositionally biased region" description="Basic residues" evidence="1">
    <location>
        <begin position="1165"/>
        <end position="1175"/>
    </location>
</feature>
<dbReference type="SUPFAM" id="SSF55753">
    <property type="entry name" value="Actin depolymerizing proteins"/>
    <property type="match status" value="1"/>
</dbReference>
<gene>
    <name evidence="2" type="ORF">PV09_05159</name>
</gene>
<dbReference type="RefSeq" id="XP_016213731.1">
    <property type="nucleotide sequence ID" value="XM_016358630.1"/>
</dbReference>
<protein>
    <recommendedName>
        <fullName evidence="4">ADF-H domain-containing protein</fullName>
    </recommendedName>
</protein>
<proteinExistence type="predicted"/>
<dbReference type="Gene3D" id="3.40.20.10">
    <property type="entry name" value="Severin"/>
    <property type="match status" value="1"/>
</dbReference>
<keyword evidence="3" id="KW-1185">Reference proteome</keyword>
<feature type="compositionally biased region" description="Basic and acidic residues" evidence="1">
    <location>
        <begin position="558"/>
        <end position="568"/>
    </location>
</feature>
<feature type="compositionally biased region" description="Polar residues" evidence="1">
    <location>
        <begin position="267"/>
        <end position="277"/>
    </location>
</feature>
<evidence type="ECO:0000313" key="2">
    <source>
        <dbReference type="EMBL" id="KIW03862.1"/>
    </source>
</evidence>
<dbReference type="InParanoid" id="A0A0D1YT98"/>
<feature type="compositionally biased region" description="Polar residues" evidence="1">
    <location>
        <begin position="1146"/>
        <end position="1157"/>
    </location>
</feature>
<feature type="region of interest" description="Disordered" evidence="1">
    <location>
        <begin position="871"/>
        <end position="959"/>
    </location>
</feature>
<feature type="compositionally biased region" description="Polar residues" evidence="1">
    <location>
        <begin position="872"/>
        <end position="906"/>
    </location>
</feature>
<dbReference type="OrthoDB" id="74412at2759"/>
<feature type="compositionally biased region" description="Polar residues" evidence="1">
    <location>
        <begin position="939"/>
        <end position="953"/>
    </location>
</feature>
<dbReference type="HOGENOM" id="CLU_004392_0_0_1"/>
<feature type="compositionally biased region" description="Basic and acidic residues" evidence="1">
    <location>
        <begin position="1030"/>
        <end position="1042"/>
    </location>
</feature>
<feature type="compositionally biased region" description="Polar residues" evidence="1">
    <location>
        <begin position="542"/>
        <end position="553"/>
    </location>
</feature>
<evidence type="ECO:0000313" key="3">
    <source>
        <dbReference type="Proteomes" id="UP000053259"/>
    </source>
</evidence>
<feature type="compositionally biased region" description="Polar residues" evidence="1">
    <location>
        <begin position="831"/>
        <end position="843"/>
    </location>
</feature>
<feature type="region of interest" description="Disordered" evidence="1">
    <location>
        <begin position="460"/>
        <end position="643"/>
    </location>
</feature>
<feature type="compositionally biased region" description="Basic and acidic residues" evidence="1">
    <location>
        <begin position="247"/>
        <end position="266"/>
    </location>
</feature>
<feature type="compositionally biased region" description="Low complexity" evidence="1">
    <location>
        <begin position="310"/>
        <end position="323"/>
    </location>
</feature>
<feature type="region of interest" description="Disordered" evidence="1">
    <location>
        <begin position="667"/>
        <end position="856"/>
    </location>
</feature>
<feature type="compositionally biased region" description="Polar residues" evidence="1">
    <location>
        <begin position="484"/>
        <end position="498"/>
    </location>
</feature>
<feature type="compositionally biased region" description="Basic and acidic residues" evidence="1">
    <location>
        <begin position="599"/>
        <end position="612"/>
    </location>
</feature>
<feature type="compositionally biased region" description="Polar residues" evidence="1">
    <location>
        <begin position="347"/>
        <end position="365"/>
    </location>
</feature>
<dbReference type="InterPro" id="IPR029006">
    <property type="entry name" value="ADF-H/Gelsolin-like_dom_sf"/>
</dbReference>
<feature type="compositionally biased region" description="Low complexity" evidence="1">
    <location>
        <begin position="520"/>
        <end position="541"/>
    </location>
</feature>
<dbReference type="EMBL" id="KN847543">
    <property type="protein sequence ID" value="KIW03862.1"/>
    <property type="molecule type" value="Genomic_DNA"/>
</dbReference>
<feature type="compositionally biased region" description="Polar residues" evidence="1">
    <location>
        <begin position="669"/>
        <end position="680"/>
    </location>
</feature>
<dbReference type="GeneID" id="27313132"/>
<evidence type="ECO:0000256" key="1">
    <source>
        <dbReference type="SAM" id="MobiDB-lite"/>
    </source>
</evidence>
<dbReference type="VEuPathDB" id="FungiDB:PV09_05159"/>
<organism evidence="2 3">
    <name type="scientific">Verruconis gallopava</name>
    <dbReference type="NCBI Taxonomy" id="253628"/>
    <lineage>
        <taxon>Eukaryota</taxon>
        <taxon>Fungi</taxon>
        <taxon>Dikarya</taxon>
        <taxon>Ascomycota</taxon>
        <taxon>Pezizomycotina</taxon>
        <taxon>Dothideomycetes</taxon>
        <taxon>Pleosporomycetidae</taxon>
        <taxon>Venturiales</taxon>
        <taxon>Sympoventuriaceae</taxon>
        <taxon>Verruconis</taxon>
    </lineage>
</organism>
<reference evidence="2 3" key="1">
    <citation type="submission" date="2015-01" db="EMBL/GenBank/DDBJ databases">
        <title>The Genome Sequence of Ochroconis gallopava CBS43764.</title>
        <authorList>
            <consortium name="The Broad Institute Genomics Platform"/>
            <person name="Cuomo C."/>
            <person name="de Hoog S."/>
            <person name="Gorbushina A."/>
            <person name="Stielow B."/>
            <person name="Teixiera M."/>
            <person name="Abouelleil A."/>
            <person name="Chapman S.B."/>
            <person name="Priest M."/>
            <person name="Young S.K."/>
            <person name="Wortman J."/>
            <person name="Nusbaum C."/>
            <person name="Birren B."/>
        </authorList>
    </citation>
    <scope>NUCLEOTIDE SEQUENCE [LARGE SCALE GENOMIC DNA]</scope>
    <source>
        <strain evidence="2 3">CBS 43764</strain>
    </source>
</reference>
<sequence length="1325" mass="143493">MSLSGLDSPAVEAAVQSVSHGRGGWFLIHYTSRDSVDVLSQGTKGVAELREAAEKYYNRTDADTEATRGPLYGMIDFRRRKVLLKLVPDETSRLVKARVQVHWASVTSRFPTHDSVFELTSASQLTETNITAHTELHSGRSSAGSNKKPVLDGISEEGAEEKVSPLVSSKNSLAARTDEDHQVSPLSSAETTIDHSQRISALISKTNATNAALQESLSQTYKDASTVPLVPVTSNSSVLDSSNAWQQDRRPSTDSRSMHEMSERRLSSQSGRPSTATESLYDFESLFKPKVKLGPRPATATRPGSKSSNSAPLPSGLRSSRPPSLRPKSRDSTYSAFKAPPPPPIPESSTLDFSPRPRSSGQSVKSLPATLPKSPGMTREKQRLMKFREMYKEKENKRAKDKETAKEAAPPEPEAEKVDSPTADEDDEMPELSATISNPQAEFPQRLSVISEVSTMTKSVPTTAANTPTVGRDDIATFAEKPTMPTSIRASTSDTSALAQEEADTLPKEPMATPRVDEFGPSGDSTSTMPTSSPTSLMDSSELTNSTRATSVSDDGDNDKSVPSEGDLRQVVVETPIQATAEDDQDSESSTPTAAPAVMKKDQLADDKEKRRAAVSPLVIPAEEANPSETDGEHSFDDDLMDELDGAEVQEAFSVSVSKSPITPFFQRRPSSALTPNSPASVIVNGKVNSSPLPSPLPVGVERTQAAPAGSSTVSRTTSGNLLGKEVSTTERHVESNPEATSTEEVASPEMDIKRDLEHGQEQISEVEFTREPSCSEADPHEKVTPQKLPRRKSSLTGKSAAEKVAARKSRIASAAKVFSSRDKSPADVPNVSSSRVSSTGMLNTPGDDALSVHKRRNLGTGVAAKIADLQRNFSKGSSTSPPLAQPTSRKSSMVSIRASSIQDSADATPPKSAHSQFRDEHLFRGRAMSKGSMRSFESRTSTPPRNKSSSSIGKLDSKRFTTFNNPTIEVSSKPDTIQVKATIIRTDTDRSRETNGLGLQNASADADPPKTASTVEPHYAHPRTSVIVEEPRSPARTSTERQRHRRARSSISSALGLIGIRSSSPQKTNEHPASPVLSDGRRSSRTSLDMSGSLRSLRRRASASLSRSPSVTREARSPSIGRYSPMPVSPMTSGSAHSAPHFARTMSTSSLESSATMDHESEHKRKGSRTSRMLKRMSNSMSSILHSSNNGNESAASHSASVVPTVEEEKWVGADLGEMNVQFPDTLLWKRRYLEVDTQGYLILKPHDTHKAKHGSRADKLDRRYHLSQFFPPFSPDMERMEMPYSVVLDFRDDGGTLQVAADSGIRQSNVLRVLSEAHRVCSY</sequence>
<name>A0A0D1YT98_9PEZI</name>
<feature type="compositionally biased region" description="Polar residues" evidence="1">
    <location>
        <begin position="460"/>
        <end position="469"/>
    </location>
</feature>
<feature type="compositionally biased region" description="Basic and acidic residues" evidence="1">
    <location>
        <begin position="378"/>
        <end position="406"/>
    </location>
</feature>
<feature type="region of interest" description="Disordered" evidence="1">
    <location>
        <begin position="292"/>
        <end position="429"/>
    </location>
</feature>